<evidence type="ECO:0000313" key="3">
    <source>
        <dbReference type="Proteomes" id="UP000229080"/>
    </source>
</evidence>
<sequence length="376" mass="44199">MENLTQILKKQSEKEEPPTQGQERERIRELILEYDGNEKRLTGRTPEEVAKVAGFEKEKLFPPGKRVLYVGDPWQKLGKEMNDPNLTIIDYEFGESVSFLKDEKEFREDILEKAERLLKEIAVIKQNNSLSAQEIVRTDEFAGLIERAARLSQKAGYFTKGENPSEKYSEAAVAWERAKRYIEEIARTKKEGNQRLAMFAKNSWYDCVLGERGFRDIPDWHNIIFPRLESLIGEKEKTNGEKLSAGEINALVEKYQKQYIDDIRLKKQVEKPNVVKAMFPFLPFKDKTFDRFVSCWAISTHVFSEMETEDFEYYWREIIRVLDEDGEAFIFPINYEIVDENNLKQSLRNASNDRGMLFEWDFINTATLRLKRKKEK</sequence>
<dbReference type="AlphaFoldDB" id="A0A2H0WUA0"/>
<dbReference type="EMBL" id="PEZF01000169">
    <property type="protein sequence ID" value="PIS16242.1"/>
    <property type="molecule type" value="Genomic_DNA"/>
</dbReference>
<comment type="caution">
    <text evidence="2">The sequence shown here is derived from an EMBL/GenBank/DDBJ whole genome shotgun (WGS) entry which is preliminary data.</text>
</comment>
<name>A0A2H0WUA0_9BACT</name>
<evidence type="ECO:0000256" key="1">
    <source>
        <dbReference type="SAM" id="MobiDB-lite"/>
    </source>
</evidence>
<evidence type="ECO:0000313" key="2">
    <source>
        <dbReference type="EMBL" id="PIS16242.1"/>
    </source>
</evidence>
<dbReference type="Proteomes" id="UP000229080">
    <property type="component" value="Unassembled WGS sequence"/>
</dbReference>
<reference evidence="3" key="1">
    <citation type="submission" date="2017-09" db="EMBL/GenBank/DDBJ databases">
        <title>Depth-based differentiation of microbial function through sediment-hosted aquifers and enrichment of novel symbionts in the deep terrestrial subsurface.</title>
        <authorList>
            <person name="Probst A.J."/>
            <person name="Ladd B."/>
            <person name="Jarett J.K."/>
            <person name="Geller-Mcgrath D.E."/>
            <person name="Sieber C.M.K."/>
            <person name="Emerson J.B."/>
            <person name="Anantharaman K."/>
            <person name="Thomas B.C."/>
            <person name="Malmstrom R."/>
            <person name="Stieglmeier M."/>
            <person name="Klingl A."/>
            <person name="Woyke T."/>
            <person name="Ryan C.M."/>
            <person name="Banfield J.F."/>
        </authorList>
    </citation>
    <scope>NUCLEOTIDE SEQUENCE [LARGE SCALE GENOMIC DNA]</scope>
</reference>
<feature type="region of interest" description="Disordered" evidence="1">
    <location>
        <begin position="1"/>
        <end position="26"/>
    </location>
</feature>
<evidence type="ECO:0008006" key="4">
    <source>
        <dbReference type="Google" id="ProtNLM"/>
    </source>
</evidence>
<feature type="compositionally biased region" description="Basic and acidic residues" evidence="1">
    <location>
        <begin position="10"/>
        <end position="26"/>
    </location>
</feature>
<organism evidence="2 3">
    <name type="scientific">Candidatus Portnoybacteria bacterium CG09_land_8_20_14_0_10_44_13</name>
    <dbReference type="NCBI Taxonomy" id="1974811"/>
    <lineage>
        <taxon>Bacteria</taxon>
        <taxon>Candidatus Portnoyibacteriota</taxon>
    </lineage>
</organism>
<dbReference type="Gene3D" id="3.40.50.150">
    <property type="entry name" value="Vaccinia Virus protein VP39"/>
    <property type="match status" value="1"/>
</dbReference>
<dbReference type="InterPro" id="IPR029063">
    <property type="entry name" value="SAM-dependent_MTases_sf"/>
</dbReference>
<gene>
    <name evidence="2" type="ORF">COT61_04960</name>
</gene>
<accession>A0A2H0WUA0</accession>
<proteinExistence type="predicted"/>
<protein>
    <recommendedName>
        <fullName evidence="4">Methyltransferase type 11 domain-containing protein</fullName>
    </recommendedName>
</protein>